<proteinExistence type="predicted"/>
<reference evidence="1 2" key="1">
    <citation type="submission" date="2015-09" db="EMBL/GenBank/DDBJ databases">
        <title>Draft genome sequence of Aliiroseovarius crassostreae CV919-312TSm, the causative agent of Roseovarius Oyster Disease (formerly Juvenile Oyster Disease).</title>
        <authorList>
            <person name="Kessner L."/>
            <person name="Spinard E."/>
            <person name="Nelson D."/>
        </authorList>
    </citation>
    <scope>NUCLEOTIDE SEQUENCE [LARGE SCALE GENOMIC DNA]</scope>
    <source>
        <strain evidence="1 2">CV919-312</strain>
    </source>
</reference>
<keyword evidence="2" id="KW-1185">Reference proteome</keyword>
<dbReference type="AlphaFoldDB" id="A0A0N8IBB4"/>
<dbReference type="Proteomes" id="UP000050471">
    <property type="component" value="Unassembled WGS sequence"/>
</dbReference>
<organism evidence="1 2">
    <name type="scientific">Aliiroseovarius crassostreae</name>
    <dbReference type="NCBI Taxonomy" id="154981"/>
    <lineage>
        <taxon>Bacteria</taxon>
        <taxon>Pseudomonadati</taxon>
        <taxon>Pseudomonadota</taxon>
        <taxon>Alphaproteobacteria</taxon>
        <taxon>Rhodobacterales</taxon>
        <taxon>Paracoccaceae</taxon>
        <taxon>Aliiroseovarius</taxon>
    </lineage>
</organism>
<dbReference type="RefSeq" id="WP_055191412.1">
    <property type="nucleotide sequence ID" value="NZ_FPBS01000076.1"/>
</dbReference>
<evidence type="ECO:0000313" key="1">
    <source>
        <dbReference type="EMBL" id="KPN62635.1"/>
    </source>
</evidence>
<name>A0A0N8IBB4_9RHOB</name>
<comment type="caution">
    <text evidence="1">The sequence shown here is derived from an EMBL/GenBank/DDBJ whole genome shotgun (WGS) entry which is preliminary data.</text>
</comment>
<dbReference type="EMBL" id="LKBA01000018">
    <property type="protein sequence ID" value="KPN62635.1"/>
    <property type="molecule type" value="Genomic_DNA"/>
</dbReference>
<gene>
    <name evidence="1" type="ORF">AKJ29_00050</name>
</gene>
<dbReference type="OrthoDB" id="7876649at2"/>
<sequence length="290" mass="32819">MKKVLIAIAFLMVGYVVIAMWWSPRPTPLFIPPVTLADGSVEYQLIDFGADRERGTEDDPIWVLQFPEDIYVSNPDVSQTGELIARDPAWKNNWNLTLIMRMPDFGPLIDPFGEQRSVDKIRVALTAPEVEYGTGRVQAPGMDHAMSFSSVRDRMVNIDCRKGPLIAPGLVSLRNATPSEQSETRRSLEQEFGPDSKYLLTFDGECPWRPNGYEAFALLGASGEILGTGDCQTEPLDRPYCSFFVWLPENRIAQLRFDAKYLVQTREIYQRVVEIIAQATSVRRFPHLSE</sequence>
<accession>A0A0N8IBB4</accession>
<protein>
    <submittedName>
        <fullName evidence="1">Uncharacterized protein</fullName>
    </submittedName>
</protein>
<evidence type="ECO:0000313" key="2">
    <source>
        <dbReference type="Proteomes" id="UP000050471"/>
    </source>
</evidence>